<dbReference type="Gene3D" id="3.40.50.1110">
    <property type="entry name" value="SGNH hydrolase"/>
    <property type="match status" value="1"/>
</dbReference>
<dbReference type="EMBL" id="RQHW01000065">
    <property type="protein sequence ID" value="TGN17694.1"/>
    <property type="molecule type" value="Genomic_DNA"/>
</dbReference>
<evidence type="ECO:0000313" key="2">
    <source>
        <dbReference type="Proteomes" id="UP000298058"/>
    </source>
</evidence>
<sequence>MKLHLQRIGIYIALGLLILVFSEITLRLLNPPALQYYRDVKLLHSYHPDYGVTLEANESRYVRHYADLWEGRFTTNSLGLRGKKEPNQNAPKLLCLGDSMVMGFGVSDEDTFCSLLDGFRLGENTYQSLNLGVDAYGSLGSMKRLKDLSGKLTNIKEVLFFISPNDFSMPQVLRDQGILPDDELDSLHENDEEWKRNFRIQFEATRLSFLLQAMKLGLEQTKILLTQTKLSSSAEFHSAISNPYRYVMDSFYRTPKQPDCSKKTNAGPVCPEPVPIQEFTCIDKAPSSDLLPPLSDVTIHAYEEMITLSQKHGFKLRPVIIPMQIEELFCHVNGKYHPLGNYAIRAEAYWKTKGIPVIKLMPYISRMCGQPFVKKGKNKTAGIKDYFIPGDGHLTVIGNKWVADAVKQELEKEFR</sequence>
<protein>
    <submittedName>
        <fullName evidence="1">Lipase</fullName>
    </submittedName>
</protein>
<gene>
    <name evidence="1" type="ORF">EHS15_16875</name>
</gene>
<keyword evidence="2" id="KW-1185">Reference proteome</keyword>
<accession>A0A4R9LWH4</accession>
<dbReference type="GO" id="GO:0016788">
    <property type="term" value="F:hydrolase activity, acting on ester bonds"/>
    <property type="evidence" value="ECO:0007669"/>
    <property type="project" value="UniProtKB-ARBA"/>
</dbReference>
<reference evidence="1" key="1">
    <citation type="journal article" date="2019" name="PLoS Negl. Trop. Dis.">
        <title>Revisiting the worldwide diversity of Leptospira species in the environment.</title>
        <authorList>
            <person name="Vincent A.T."/>
            <person name="Schiettekatte O."/>
            <person name="Bourhy P."/>
            <person name="Veyrier F.J."/>
            <person name="Picardeau M."/>
        </authorList>
    </citation>
    <scope>NUCLEOTIDE SEQUENCE [LARGE SCALE GENOMIC DNA]</scope>
    <source>
        <strain evidence="1">201300427</strain>
    </source>
</reference>
<organism evidence="1 2">
    <name type="scientific">Leptospira idonii</name>
    <dbReference type="NCBI Taxonomy" id="1193500"/>
    <lineage>
        <taxon>Bacteria</taxon>
        <taxon>Pseudomonadati</taxon>
        <taxon>Spirochaetota</taxon>
        <taxon>Spirochaetia</taxon>
        <taxon>Leptospirales</taxon>
        <taxon>Leptospiraceae</taxon>
        <taxon>Leptospira</taxon>
    </lineage>
</organism>
<proteinExistence type="predicted"/>
<dbReference type="AlphaFoldDB" id="A0A4R9LWH4"/>
<name>A0A4R9LWH4_9LEPT</name>
<dbReference type="OrthoDB" id="335816at2"/>
<evidence type="ECO:0000313" key="1">
    <source>
        <dbReference type="EMBL" id="TGN17694.1"/>
    </source>
</evidence>
<dbReference type="SUPFAM" id="SSF52266">
    <property type="entry name" value="SGNH hydrolase"/>
    <property type="match status" value="1"/>
</dbReference>
<dbReference type="NCBIfam" id="NF047475">
    <property type="entry name" value="GDSL_LA_2490"/>
    <property type="match status" value="1"/>
</dbReference>
<dbReference type="RefSeq" id="WP_135761751.1">
    <property type="nucleotide sequence ID" value="NZ_RQHW01000065.1"/>
</dbReference>
<comment type="caution">
    <text evidence="1">The sequence shown here is derived from an EMBL/GenBank/DDBJ whole genome shotgun (WGS) entry which is preliminary data.</text>
</comment>
<dbReference type="InterPro" id="IPR036514">
    <property type="entry name" value="SGNH_hydro_sf"/>
</dbReference>
<dbReference type="Proteomes" id="UP000298058">
    <property type="component" value="Unassembled WGS sequence"/>
</dbReference>